<feature type="compositionally biased region" description="Polar residues" evidence="1">
    <location>
        <begin position="1"/>
        <end position="14"/>
    </location>
</feature>
<feature type="compositionally biased region" description="Basic and acidic residues" evidence="1">
    <location>
        <begin position="15"/>
        <end position="28"/>
    </location>
</feature>
<dbReference type="RefSeq" id="XP_031560084.1">
    <property type="nucleotide sequence ID" value="XM_031704224.1"/>
</dbReference>
<dbReference type="Gene3D" id="1.10.533.10">
    <property type="entry name" value="Death Domain, Fas"/>
    <property type="match status" value="1"/>
</dbReference>
<gene>
    <name evidence="3" type="primary">LOC116296231</name>
</gene>
<evidence type="ECO:0000313" key="2">
    <source>
        <dbReference type="Proteomes" id="UP000515163"/>
    </source>
</evidence>
<dbReference type="KEGG" id="aten:116296231"/>
<dbReference type="AlphaFoldDB" id="A0A6P8HUI8"/>
<protein>
    <submittedName>
        <fullName evidence="3">Uncharacterized protein LOC116296231</fullName>
    </submittedName>
</protein>
<reference evidence="3" key="1">
    <citation type="submission" date="2025-08" db="UniProtKB">
        <authorList>
            <consortium name="RefSeq"/>
        </authorList>
    </citation>
    <scope>IDENTIFICATION</scope>
    <source>
        <tissue evidence="3">Tentacle</tissue>
    </source>
</reference>
<feature type="region of interest" description="Disordered" evidence="1">
    <location>
        <begin position="1"/>
        <end position="34"/>
    </location>
</feature>
<name>A0A6P8HUI8_ACTTE</name>
<dbReference type="GeneID" id="116296231"/>
<organism evidence="2 3">
    <name type="scientific">Actinia tenebrosa</name>
    <name type="common">Australian red waratah sea anemone</name>
    <dbReference type="NCBI Taxonomy" id="6105"/>
    <lineage>
        <taxon>Eukaryota</taxon>
        <taxon>Metazoa</taxon>
        <taxon>Cnidaria</taxon>
        <taxon>Anthozoa</taxon>
        <taxon>Hexacorallia</taxon>
        <taxon>Actiniaria</taxon>
        <taxon>Actiniidae</taxon>
        <taxon>Actinia</taxon>
    </lineage>
</organism>
<dbReference type="Proteomes" id="UP000515163">
    <property type="component" value="Unplaced"/>
</dbReference>
<evidence type="ECO:0000256" key="1">
    <source>
        <dbReference type="SAM" id="MobiDB-lite"/>
    </source>
</evidence>
<dbReference type="InParanoid" id="A0A6P8HUI8"/>
<proteinExistence type="predicted"/>
<sequence length="333" mass="37685">MSPPFQDNQGNQQKNDSEETKLSVEEKGGTCQNPDVHQEEQEKCCKVLMCQLVRQGNSQQLDFDIFFLYGTRQEIETQIKKIRSEKTFEKLVPFLEVSPDGDNYTFQVPLCGQGYIKLNVNVNSKISCVCFDHNKVLVSIPDIKEKSRRCIDGTTAHEMRLHDPDLPACVTFSLLCKTTSQMRTPTNFKVVLKTTDQNGTEIIIGNHTVEKDFPACFYATNDEMSQKNPKAGNSSISTSGKKILEDNHDKICKIQNWAPVKKWLVTNGVLDKKFLNESSLSEESKGEILRHLYKAENIFPKFIEALETTGGNEELVKLLLQCMASMENQNSSL</sequence>
<evidence type="ECO:0000313" key="3">
    <source>
        <dbReference type="RefSeq" id="XP_031560084.1"/>
    </source>
</evidence>
<keyword evidence="2" id="KW-1185">Reference proteome</keyword>
<dbReference type="InterPro" id="IPR011029">
    <property type="entry name" value="DEATH-like_dom_sf"/>
</dbReference>
<accession>A0A6P8HUI8</accession>
<dbReference type="OrthoDB" id="10290175at2759"/>